<dbReference type="GeneID" id="66072462"/>
<keyword evidence="2" id="KW-1185">Reference proteome</keyword>
<dbReference type="AlphaFoldDB" id="A0A9P7UKQ7"/>
<accession>A0A9P7UKQ7</accession>
<dbReference type="EMBL" id="CM032191">
    <property type="protein sequence ID" value="KAG7085850.1"/>
    <property type="molecule type" value="Genomic_DNA"/>
</dbReference>
<proteinExistence type="predicted"/>
<gene>
    <name evidence="1" type="ORF">E1B28_003386</name>
</gene>
<dbReference type="RefSeq" id="XP_043002321.1">
    <property type="nucleotide sequence ID" value="XM_043160365.1"/>
</dbReference>
<evidence type="ECO:0000313" key="2">
    <source>
        <dbReference type="Proteomes" id="UP001049176"/>
    </source>
</evidence>
<organism evidence="1 2">
    <name type="scientific">Marasmius oreades</name>
    <name type="common">fairy-ring Marasmius</name>
    <dbReference type="NCBI Taxonomy" id="181124"/>
    <lineage>
        <taxon>Eukaryota</taxon>
        <taxon>Fungi</taxon>
        <taxon>Dikarya</taxon>
        <taxon>Basidiomycota</taxon>
        <taxon>Agaricomycotina</taxon>
        <taxon>Agaricomycetes</taxon>
        <taxon>Agaricomycetidae</taxon>
        <taxon>Agaricales</taxon>
        <taxon>Marasmiineae</taxon>
        <taxon>Marasmiaceae</taxon>
        <taxon>Marasmius</taxon>
    </lineage>
</organism>
<evidence type="ECO:0000313" key="1">
    <source>
        <dbReference type="EMBL" id="KAG7085850.1"/>
    </source>
</evidence>
<sequence length="624" mass="70677">MSETRPSIPNILADDGVLDASVARGISEPLSGTLNNLEEKVFDLGSWGNDPLQSDVYRWYESLRARNGSPDGKDPTKIEKLQVWSLNRYSKRLTHRFVLLHMADGKAVHQLDRRATDQANPSLFSGLSSGTPGVRFTDEMRVNLKVNLNKLARKSHLEVEIQLGGKIDLLVVLLSCYRISKHKRAKRYDLRDYNCFFYSWTILTIVARRLLDIESPFIAKDELMDRLQRKEHLPALAESIVDSAVHTLRDSVLAAVSVFREQEQRHTDEGKRIGEGLTIITRMVWQLPDGILKPFAKLVLNSKLPSNLRDTLLKQIKKAFAEKAHDVYKQVLDHIDIPQAARDRLWVDDGVKQIIRCEVEKALIEQLWPAVVDAINVGYGQDVHSARDIAQNVIATKRWWQLAEARTVQFWAVQAAALHGGLKELGITTPREQVDRIKAEARSEAPDDPSEQLKLLNEGMFDLAWNSARDGALCFAQDAVRATESTLHPKHHKSREIMWGTIWGLWDKCWEEACKRAKTLVLNALGIVVQAILNASVKIVLDELSVGKNQPTVRVRRPKRVFDIELSASIWDEEPSMTGLALQQYIQVLMKRGKLGRPDILQGTMAEIWKELAAADFDFGKIVR</sequence>
<comment type="caution">
    <text evidence="1">The sequence shown here is derived from an EMBL/GenBank/DDBJ whole genome shotgun (WGS) entry which is preliminary data.</text>
</comment>
<dbReference type="OrthoDB" id="3269726at2759"/>
<protein>
    <submittedName>
        <fullName evidence="1">Uncharacterized protein</fullName>
    </submittedName>
</protein>
<dbReference type="KEGG" id="more:E1B28_003386"/>
<dbReference type="Proteomes" id="UP001049176">
    <property type="component" value="Chromosome 11"/>
</dbReference>
<name>A0A9P7UKQ7_9AGAR</name>
<reference evidence="1" key="1">
    <citation type="journal article" date="2021" name="Genome Biol. Evol.">
        <title>The assembled and annotated genome of the fairy-ring fungus Marasmius oreades.</title>
        <authorList>
            <person name="Hiltunen M."/>
            <person name="Ament-Velasquez S.L."/>
            <person name="Johannesson H."/>
        </authorList>
    </citation>
    <scope>NUCLEOTIDE SEQUENCE</scope>
    <source>
        <strain evidence="1">03SP1</strain>
    </source>
</reference>